<reference evidence="2" key="1">
    <citation type="submission" date="2020-06" db="EMBL/GenBank/DDBJ databases">
        <title>Characterization of fructooligosaccharide metabolism and fructooligosaccharide-degrading enzymes in human commensal butyrate producers.</title>
        <authorList>
            <person name="Tanno H."/>
            <person name="Fujii T."/>
            <person name="Hirano K."/>
            <person name="Maeno S."/>
            <person name="Tonozuka T."/>
            <person name="Sakamoto M."/>
            <person name="Ohkuma M."/>
            <person name="Tochio T."/>
            <person name="Endo A."/>
        </authorList>
    </citation>
    <scope>NUCLEOTIDE SEQUENCE</scope>
    <source>
        <strain evidence="2">JCM 31265</strain>
    </source>
</reference>
<comment type="caution">
    <text evidence="2">The sequence shown here is derived from an EMBL/GenBank/DDBJ whole genome shotgun (WGS) entry which is preliminary data.</text>
</comment>
<dbReference type="Proteomes" id="UP000660047">
    <property type="component" value="Unassembled WGS sequence"/>
</dbReference>
<dbReference type="EMBL" id="BLYL01000004">
    <property type="protein sequence ID" value="GFO93978.1"/>
    <property type="molecule type" value="Genomic_DNA"/>
</dbReference>
<sequence>MRKFVIGIFVGIALLWLFIWNVVNEIYMSGGYGVDRNYAFVTTGQTMYTRMKDEDYVKGTYRIYPGETVGGDAVYKKVQSDIVVVDFAVEDMFWGAGALRRNDAAGCIISGELSYTLFGSRHTTGSVVTVLEKEYVIRSVIDSEESFMIVQAEQGHGGDWEFADSKIIDGMVLDISDENYRGEYAEEAAVHHGYGSSFYYASDYLDILPDINLPSKWSDFDFWSDASDELEAIHERRLYSDKDVLEIFYHRCGQQLNMYRQRSAISALLLSGWCVMVLVNIRKNSKKSA</sequence>
<name>A0AAI9NXU5_9FIRM</name>
<dbReference type="RefSeq" id="WP_015533755.1">
    <property type="nucleotide sequence ID" value="NZ_BLYL01000004.1"/>
</dbReference>
<keyword evidence="1" id="KW-0472">Membrane</keyword>
<gene>
    <name evidence="2" type="ORF">COEU31_10240</name>
</gene>
<keyword evidence="1" id="KW-1133">Transmembrane helix</keyword>
<proteinExistence type="predicted"/>
<organism evidence="2 3">
    <name type="scientific">Coprococcus eutactus</name>
    <dbReference type="NCBI Taxonomy" id="33043"/>
    <lineage>
        <taxon>Bacteria</taxon>
        <taxon>Bacillati</taxon>
        <taxon>Bacillota</taxon>
        <taxon>Clostridia</taxon>
        <taxon>Lachnospirales</taxon>
        <taxon>Lachnospiraceae</taxon>
        <taxon>Coprococcus</taxon>
    </lineage>
</organism>
<protein>
    <recommendedName>
        <fullName evidence="4">MacB-like periplasmic core domain-containing protein</fullName>
    </recommendedName>
</protein>
<feature type="transmembrane region" description="Helical" evidence="1">
    <location>
        <begin position="264"/>
        <end position="281"/>
    </location>
</feature>
<evidence type="ECO:0000313" key="2">
    <source>
        <dbReference type="EMBL" id="GFO93978.1"/>
    </source>
</evidence>
<evidence type="ECO:0000256" key="1">
    <source>
        <dbReference type="SAM" id="Phobius"/>
    </source>
</evidence>
<accession>A0AAI9NXU5</accession>
<evidence type="ECO:0000313" key="3">
    <source>
        <dbReference type="Proteomes" id="UP000660047"/>
    </source>
</evidence>
<dbReference type="AlphaFoldDB" id="A0AAI9NXU5"/>
<keyword evidence="1" id="KW-0812">Transmembrane</keyword>
<evidence type="ECO:0008006" key="4">
    <source>
        <dbReference type="Google" id="ProtNLM"/>
    </source>
</evidence>